<evidence type="ECO:0000256" key="1">
    <source>
        <dbReference type="SAM" id="MobiDB-lite"/>
    </source>
</evidence>
<comment type="caution">
    <text evidence="2">The sequence shown here is derived from an EMBL/GenBank/DDBJ whole genome shotgun (WGS) entry which is preliminary data.</text>
</comment>
<keyword evidence="3" id="KW-1185">Reference proteome</keyword>
<name>A0ABR0HQJ5_9PEZI</name>
<reference evidence="2 3" key="1">
    <citation type="journal article" date="2023" name="bioRxiv">
        <title>High-quality genome assemblies of four members of thePodospora anserinaspecies complex.</title>
        <authorList>
            <person name="Ament-Velasquez S.L."/>
            <person name="Vogan A.A."/>
            <person name="Wallerman O."/>
            <person name="Hartmann F."/>
            <person name="Gautier V."/>
            <person name="Silar P."/>
            <person name="Giraud T."/>
            <person name="Johannesson H."/>
        </authorList>
    </citation>
    <scope>NUCLEOTIDE SEQUENCE [LARGE SCALE GENOMIC DNA]</scope>
    <source>
        <strain evidence="2 3">CBS 411.78</strain>
    </source>
</reference>
<evidence type="ECO:0000313" key="2">
    <source>
        <dbReference type="EMBL" id="KAK4670393.1"/>
    </source>
</evidence>
<proteinExistence type="predicted"/>
<evidence type="ECO:0000313" key="3">
    <source>
        <dbReference type="Proteomes" id="UP001326199"/>
    </source>
</evidence>
<feature type="compositionally biased region" description="Low complexity" evidence="1">
    <location>
        <begin position="18"/>
        <end position="49"/>
    </location>
</feature>
<dbReference type="GeneID" id="87930517"/>
<protein>
    <submittedName>
        <fullName evidence="2">Uncharacterized protein</fullName>
    </submittedName>
</protein>
<feature type="region of interest" description="Disordered" evidence="1">
    <location>
        <begin position="1"/>
        <end position="127"/>
    </location>
</feature>
<sequence length="320" mass="35999">MGKNRNRNKNGGGGNNQGGNNFHQGNNSHQGNSSHHGSNSHQDNNSNHGNNHHNVNKNNHNNKQNSGRNGKWNNKWNRNHGNNQNGNGNNNQNGNNSNTGSQNGNRNNNNNQIGNWNNSNNQTGPWKKRRQQYWQLIAGAEHVGQSQVFSMFLCHSIRIGLLAQSYATVCHATGGYKSTDEFITKHRAQIHDCELFCVQGRFQDPSITPHSLADKIEQLLEQHAAFIYEQWILHDHLTHYPGFRMEDFLAYIRGFSTYSWEPVINAEGAQGNDTDEDVVMVDDGSSHTIYLAQLCKFAPLPYLTVRFGLVDPDVSGHSFM</sequence>
<organism evidence="2 3">
    <name type="scientific">Podospora pseudopauciseta</name>
    <dbReference type="NCBI Taxonomy" id="2093780"/>
    <lineage>
        <taxon>Eukaryota</taxon>
        <taxon>Fungi</taxon>
        <taxon>Dikarya</taxon>
        <taxon>Ascomycota</taxon>
        <taxon>Pezizomycotina</taxon>
        <taxon>Sordariomycetes</taxon>
        <taxon>Sordariomycetidae</taxon>
        <taxon>Sordariales</taxon>
        <taxon>Podosporaceae</taxon>
        <taxon>Podospora</taxon>
    </lineage>
</organism>
<dbReference type="Proteomes" id="UP001326199">
    <property type="component" value="Unassembled WGS sequence"/>
</dbReference>
<feature type="compositionally biased region" description="Low complexity" evidence="1">
    <location>
        <begin position="56"/>
        <end position="124"/>
    </location>
</feature>
<accession>A0ABR0HQJ5</accession>
<dbReference type="RefSeq" id="XP_062769063.1">
    <property type="nucleotide sequence ID" value="XM_062910174.1"/>
</dbReference>
<gene>
    <name evidence="2" type="ORF">QC763_211310</name>
</gene>
<dbReference type="EMBL" id="JAFFHB010000002">
    <property type="protein sequence ID" value="KAK4670393.1"/>
    <property type="molecule type" value="Genomic_DNA"/>
</dbReference>